<name>A0A8J4YF56_CHIOP</name>
<organism evidence="2 3">
    <name type="scientific">Chionoecetes opilio</name>
    <name type="common">Atlantic snow crab</name>
    <name type="synonym">Cancer opilio</name>
    <dbReference type="NCBI Taxonomy" id="41210"/>
    <lineage>
        <taxon>Eukaryota</taxon>
        <taxon>Metazoa</taxon>
        <taxon>Ecdysozoa</taxon>
        <taxon>Arthropoda</taxon>
        <taxon>Crustacea</taxon>
        <taxon>Multicrustacea</taxon>
        <taxon>Malacostraca</taxon>
        <taxon>Eumalacostraca</taxon>
        <taxon>Eucarida</taxon>
        <taxon>Decapoda</taxon>
        <taxon>Pleocyemata</taxon>
        <taxon>Brachyura</taxon>
        <taxon>Eubrachyura</taxon>
        <taxon>Majoidea</taxon>
        <taxon>Majidae</taxon>
        <taxon>Chionoecetes</taxon>
    </lineage>
</organism>
<keyword evidence="3" id="KW-1185">Reference proteome</keyword>
<dbReference type="EMBL" id="JACEEZ010003904">
    <property type="protein sequence ID" value="KAG0726878.1"/>
    <property type="molecule type" value="Genomic_DNA"/>
</dbReference>
<feature type="region of interest" description="Disordered" evidence="1">
    <location>
        <begin position="79"/>
        <end position="109"/>
    </location>
</feature>
<evidence type="ECO:0000313" key="2">
    <source>
        <dbReference type="EMBL" id="KAG0726878.1"/>
    </source>
</evidence>
<dbReference type="OrthoDB" id="6162629at2759"/>
<feature type="compositionally biased region" description="Gly residues" evidence="1">
    <location>
        <begin position="100"/>
        <end position="109"/>
    </location>
</feature>
<reference evidence="2" key="1">
    <citation type="submission" date="2020-07" db="EMBL/GenBank/DDBJ databases">
        <title>The High-quality genome of the commercially important snow crab, Chionoecetes opilio.</title>
        <authorList>
            <person name="Jeong J.-H."/>
            <person name="Ryu S."/>
        </authorList>
    </citation>
    <scope>NUCLEOTIDE SEQUENCE</scope>
    <source>
        <strain evidence="2">MADBK_172401_WGS</strain>
        <tissue evidence="2">Digestive gland</tissue>
    </source>
</reference>
<gene>
    <name evidence="2" type="ORF">GWK47_004173</name>
</gene>
<evidence type="ECO:0000313" key="3">
    <source>
        <dbReference type="Proteomes" id="UP000770661"/>
    </source>
</evidence>
<accession>A0A8J4YF56</accession>
<dbReference type="AlphaFoldDB" id="A0A8J4YF56"/>
<protein>
    <submittedName>
        <fullName evidence="2">Uncharacterized protein</fullName>
    </submittedName>
</protein>
<dbReference type="Proteomes" id="UP000770661">
    <property type="component" value="Unassembled WGS sequence"/>
</dbReference>
<evidence type="ECO:0000256" key="1">
    <source>
        <dbReference type="SAM" id="MobiDB-lite"/>
    </source>
</evidence>
<proteinExistence type="predicted"/>
<comment type="caution">
    <text evidence="2">The sequence shown here is derived from an EMBL/GenBank/DDBJ whole genome shotgun (WGS) entry which is preliminary data.</text>
</comment>
<sequence length="109" mass="11991">MKAKELGISLKTPPELVEKRQGLVFLSCPRGSWPGNQMLTKRDKWVLKNIPSTKVPCPLMSRNPCETCPVTHLLTPRPPRHIYPHDSGNPNILEDMEVGSSGGAGLNPP</sequence>